<feature type="domain" description="Peptidase M20 dimerisation" evidence="5">
    <location>
        <begin position="220"/>
        <end position="434"/>
    </location>
</feature>
<gene>
    <name evidence="6" type="ORF">TEA_024466</name>
</gene>
<evidence type="ECO:0000256" key="1">
    <source>
        <dbReference type="ARBA" id="ARBA00006153"/>
    </source>
</evidence>
<evidence type="ECO:0000256" key="3">
    <source>
        <dbReference type="ARBA" id="ARBA00022801"/>
    </source>
</evidence>
<dbReference type="PANTHER" id="PTHR11014">
    <property type="entry name" value="PEPTIDASE M20 FAMILY MEMBER"/>
    <property type="match status" value="1"/>
</dbReference>
<dbReference type="Proteomes" id="UP000306102">
    <property type="component" value="Unassembled WGS sequence"/>
</dbReference>
<evidence type="ECO:0000313" key="7">
    <source>
        <dbReference type="Proteomes" id="UP000306102"/>
    </source>
</evidence>
<comment type="caution">
    <text evidence="6">The sequence shown here is derived from an EMBL/GenBank/DDBJ whole genome shotgun (WGS) entry which is preliminary data.</text>
</comment>
<keyword evidence="2 4" id="KW-0732">Signal</keyword>
<reference evidence="6 7" key="1">
    <citation type="journal article" date="2018" name="Proc. Natl. Acad. Sci. U.S.A.">
        <title>Draft genome sequence of Camellia sinensis var. sinensis provides insights into the evolution of the tea genome and tea quality.</title>
        <authorList>
            <person name="Wei C."/>
            <person name="Yang H."/>
            <person name="Wang S."/>
            <person name="Zhao J."/>
            <person name="Liu C."/>
            <person name="Gao L."/>
            <person name="Xia E."/>
            <person name="Lu Y."/>
            <person name="Tai Y."/>
            <person name="She G."/>
            <person name="Sun J."/>
            <person name="Cao H."/>
            <person name="Tong W."/>
            <person name="Gao Q."/>
            <person name="Li Y."/>
            <person name="Deng W."/>
            <person name="Jiang X."/>
            <person name="Wang W."/>
            <person name="Chen Q."/>
            <person name="Zhang S."/>
            <person name="Li H."/>
            <person name="Wu J."/>
            <person name="Wang P."/>
            <person name="Li P."/>
            <person name="Shi C."/>
            <person name="Zheng F."/>
            <person name="Jian J."/>
            <person name="Huang B."/>
            <person name="Shan D."/>
            <person name="Shi M."/>
            <person name="Fang C."/>
            <person name="Yue Y."/>
            <person name="Li F."/>
            <person name="Li D."/>
            <person name="Wei S."/>
            <person name="Han B."/>
            <person name="Jiang C."/>
            <person name="Yin Y."/>
            <person name="Xia T."/>
            <person name="Zhang Z."/>
            <person name="Bennetzen J.L."/>
            <person name="Zhao S."/>
            <person name="Wan X."/>
        </authorList>
    </citation>
    <scope>NUCLEOTIDE SEQUENCE [LARGE SCALE GENOMIC DNA]</scope>
    <source>
        <strain evidence="7">cv. Shuchazao</strain>
        <tissue evidence="6">Leaf</tissue>
    </source>
</reference>
<dbReference type="SUPFAM" id="SSF55031">
    <property type="entry name" value="Bacterial exopeptidase dimerisation domain"/>
    <property type="match status" value="2"/>
</dbReference>
<dbReference type="GO" id="GO:0005783">
    <property type="term" value="C:endoplasmic reticulum"/>
    <property type="evidence" value="ECO:0007669"/>
    <property type="project" value="TreeGrafter"/>
</dbReference>
<dbReference type="Gene3D" id="3.40.630.10">
    <property type="entry name" value="Zn peptidases"/>
    <property type="match status" value="2"/>
</dbReference>
<dbReference type="GO" id="GO:0009850">
    <property type="term" value="P:auxin metabolic process"/>
    <property type="evidence" value="ECO:0007669"/>
    <property type="project" value="InterPro"/>
</dbReference>
<dbReference type="InterPro" id="IPR011650">
    <property type="entry name" value="Peptidase_M20_dimer"/>
</dbReference>
<dbReference type="STRING" id="542762.A0A4S4DYP5"/>
<dbReference type="SUPFAM" id="SSF53187">
    <property type="entry name" value="Zn-dependent exopeptidases"/>
    <property type="match status" value="1"/>
</dbReference>
<sequence>MGFFKRDFLLLTLVLLFCPIPSFSDPSSVSSEQLSEIPKNFLNFAKKSDLFEWMVGIRRKIHENPELGYEEFETSKLIRAELDEMGIPYKYPIAVTGVVGFVGSGSPPFVALRADMDALPLQEMVEWEHKSKIRGKMHACGHDGHVAMLLGAAKILQGHHELIEGTVVLVFQPAEEGGAGAQQMIDAGVLQNVEAIFGLHVDPDIPIGQVASKPGPIMAGSGFFEAVINGKGGHAAIPQHSIDPILAASSIIISLQHLVSREADPLDSQFASLAIVSLFVAITNYREWGLLEMIPLLHFFGRGTSTAALSGAVYLVAYVCQLRRAPVNSCTYSVLSPGIYEVVSSVVYVAATARLILLLDYEEYNNKRLKEVHSFDVVLSSEEIGLVRVVTVAKFQGSGAFNVIPDSVTIGGTFRAFSKESFLQLKQRIEEVITGQANVQKCNATVDFLEEDPVTVNDKGLHEHFRYVAGDMLGLLNTKDMQPLMGSEDFSFYQEVIPGYFFFLGMRNETNGRLASFHSPYFTINEDSLPYGAAVHASLAARYLLEFKQRTALLNGKKTLG</sequence>
<dbReference type="CDD" id="cd08017">
    <property type="entry name" value="M20_IAA_Hyd"/>
    <property type="match status" value="1"/>
</dbReference>
<dbReference type="Pfam" id="PF07687">
    <property type="entry name" value="M20_dimer"/>
    <property type="match status" value="1"/>
</dbReference>
<proteinExistence type="inferred from homology"/>
<dbReference type="NCBIfam" id="TIGR01891">
    <property type="entry name" value="amidohydrolases"/>
    <property type="match status" value="1"/>
</dbReference>
<dbReference type="InterPro" id="IPR017439">
    <property type="entry name" value="Amidohydrolase"/>
</dbReference>
<keyword evidence="7" id="KW-1185">Reference proteome</keyword>
<protein>
    <recommendedName>
        <fullName evidence="5">Peptidase M20 dimerisation domain-containing protein</fullName>
    </recommendedName>
</protein>
<feature type="signal peptide" evidence="4">
    <location>
        <begin position="1"/>
        <end position="24"/>
    </location>
</feature>
<dbReference type="PANTHER" id="PTHR11014:SF55">
    <property type="entry name" value="IAA-AMINO ACID HYDROLASE ILR1-LIKE 4"/>
    <property type="match status" value="1"/>
</dbReference>
<dbReference type="Pfam" id="PF01546">
    <property type="entry name" value="Peptidase_M20"/>
    <property type="match status" value="1"/>
</dbReference>
<dbReference type="AlphaFoldDB" id="A0A4S4DYP5"/>
<accession>A0A4S4DYP5</accession>
<feature type="chain" id="PRO_5020731317" description="Peptidase M20 dimerisation domain-containing protein" evidence="4">
    <location>
        <begin position="25"/>
        <end position="561"/>
    </location>
</feature>
<dbReference type="InterPro" id="IPR002933">
    <property type="entry name" value="Peptidase_M20"/>
</dbReference>
<name>A0A4S4DYP5_CAMSN</name>
<organism evidence="6 7">
    <name type="scientific">Camellia sinensis var. sinensis</name>
    <name type="common">China tea</name>
    <dbReference type="NCBI Taxonomy" id="542762"/>
    <lineage>
        <taxon>Eukaryota</taxon>
        <taxon>Viridiplantae</taxon>
        <taxon>Streptophyta</taxon>
        <taxon>Embryophyta</taxon>
        <taxon>Tracheophyta</taxon>
        <taxon>Spermatophyta</taxon>
        <taxon>Magnoliopsida</taxon>
        <taxon>eudicotyledons</taxon>
        <taxon>Gunneridae</taxon>
        <taxon>Pentapetalae</taxon>
        <taxon>asterids</taxon>
        <taxon>Ericales</taxon>
        <taxon>Theaceae</taxon>
        <taxon>Camellia</taxon>
    </lineage>
</organism>
<dbReference type="GO" id="GO:0010179">
    <property type="term" value="F:IAA-Ala conjugate hydrolase activity"/>
    <property type="evidence" value="ECO:0007669"/>
    <property type="project" value="TreeGrafter"/>
</dbReference>
<evidence type="ECO:0000256" key="4">
    <source>
        <dbReference type="SAM" id="SignalP"/>
    </source>
</evidence>
<evidence type="ECO:0000313" key="6">
    <source>
        <dbReference type="EMBL" id="THG08582.1"/>
    </source>
</evidence>
<dbReference type="InterPro" id="IPR044757">
    <property type="entry name" value="ILR1-like_Hyd"/>
</dbReference>
<dbReference type="EMBL" id="SDRB02009248">
    <property type="protein sequence ID" value="THG08582.1"/>
    <property type="molecule type" value="Genomic_DNA"/>
</dbReference>
<dbReference type="InterPro" id="IPR036264">
    <property type="entry name" value="Bact_exopeptidase_dim_dom"/>
</dbReference>
<evidence type="ECO:0000256" key="2">
    <source>
        <dbReference type="ARBA" id="ARBA00022729"/>
    </source>
</evidence>
<evidence type="ECO:0000259" key="5">
    <source>
        <dbReference type="Pfam" id="PF07687"/>
    </source>
</evidence>
<keyword evidence="3" id="KW-0378">Hydrolase</keyword>
<comment type="similarity">
    <text evidence="1">Belongs to the peptidase M20 family.</text>
</comment>